<dbReference type="Proteomes" id="UP000887013">
    <property type="component" value="Unassembled WGS sequence"/>
</dbReference>
<comment type="caution">
    <text evidence="2">The sequence shown here is derived from an EMBL/GenBank/DDBJ whole genome shotgun (WGS) entry which is preliminary data.</text>
</comment>
<sequence>MGVRVHPCGSATDGRQDGLPMARGVSAHSKKPKDLRYNRVHDRSGAKLATSPSNYNRFLRSSFVQFGFD</sequence>
<protein>
    <submittedName>
        <fullName evidence="2">Uncharacterized protein</fullName>
    </submittedName>
</protein>
<dbReference type="EMBL" id="BMAW01020490">
    <property type="protein sequence ID" value="GFT68448.1"/>
    <property type="molecule type" value="Genomic_DNA"/>
</dbReference>
<evidence type="ECO:0000256" key="1">
    <source>
        <dbReference type="SAM" id="MobiDB-lite"/>
    </source>
</evidence>
<organism evidence="2 3">
    <name type="scientific">Nephila pilipes</name>
    <name type="common">Giant wood spider</name>
    <name type="synonym">Nephila maculata</name>
    <dbReference type="NCBI Taxonomy" id="299642"/>
    <lineage>
        <taxon>Eukaryota</taxon>
        <taxon>Metazoa</taxon>
        <taxon>Ecdysozoa</taxon>
        <taxon>Arthropoda</taxon>
        <taxon>Chelicerata</taxon>
        <taxon>Arachnida</taxon>
        <taxon>Araneae</taxon>
        <taxon>Araneomorphae</taxon>
        <taxon>Entelegynae</taxon>
        <taxon>Araneoidea</taxon>
        <taxon>Nephilidae</taxon>
        <taxon>Nephila</taxon>
    </lineage>
</organism>
<gene>
    <name evidence="2" type="ORF">NPIL_314571</name>
</gene>
<reference evidence="2" key="1">
    <citation type="submission" date="2020-08" db="EMBL/GenBank/DDBJ databases">
        <title>Multicomponent nature underlies the extraordinary mechanical properties of spider dragline silk.</title>
        <authorList>
            <person name="Kono N."/>
            <person name="Nakamura H."/>
            <person name="Mori M."/>
            <person name="Yoshida Y."/>
            <person name="Ohtoshi R."/>
            <person name="Malay A.D."/>
            <person name="Moran D.A.P."/>
            <person name="Tomita M."/>
            <person name="Numata K."/>
            <person name="Arakawa K."/>
        </authorList>
    </citation>
    <scope>NUCLEOTIDE SEQUENCE</scope>
</reference>
<evidence type="ECO:0000313" key="3">
    <source>
        <dbReference type="Proteomes" id="UP000887013"/>
    </source>
</evidence>
<dbReference type="AlphaFoldDB" id="A0A8X6TXS0"/>
<evidence type="ECO:0000313" key="2">
    <source>
        <dbReference type="EMBL" id="GFT68448.1"/>
    </source>
</evidence>
<feature type="region of interest" description="Disordered" evidence="1">
    <location>
        <begin position="1"/>
        <end position="48"/>
    </location>
</feature>
<keyword evidence="3" id="KW-1185">Reference proteome</keyword>
<accession>A0A8X6TXS0</accession>
<name>A0A8X6TXS0_NEPPI</name>
<proteinExistence type="predicted"/>
<feature type="compositionally biased region" description="Basic and acidic residues" evidence="1">
    <location>
        <begin position="32"/>
        <end position="45"/>
    </location>
</feature>